<dbReference type="OrthoDB" id="3290158at2"/>
<dbReference type="InterPro" id="IPR024726">
    <property type="entry name" value="FhuF_C"/>
</dbReference>
<dbReference type="Proteomes" id="UP000007842">
    <property type="component" value="Plasmid pSCATT"/>
</dbReference>
<sequence length="248" mass="25084">MTESTADRARRVAALGPFFAFEAHDVGAAAMGPWRPLDQLVREPGALAERVASVRGRLAAGNGRRPEEVAARVAASVTHLGVVARLVSPLLAVAAAYGLPSAPGLAEMWWRPGSGGAFPLSLPFGAPADEGRPGRGLSEPVAAGLVDGALGQLVGVFAELSVSRRVLWGNVASAVNGAVAAAAYSAPGAAGPIRQAADVLLAQPALRAAHVRTGAAGAFRRRSCCLIYRAAPGGTGAVCGDCVLASRR</sequence>
<dbReference type="EMBL" id="CP003229">
    <property type="protein sequence ID" value="AEW99327.1"/>
    <property type="molecule type" value="Genomic_DNA"/>
</dbReference>
<proteinExistence type="predicted"/>
<keyword evidence="2" id="KW-0614">Plasmid</keyword>
<feature type="domain" description="Ferric siderophore reductase C-terminal" evidence="1">
    <location>
        <begin position="221"/>
        <end position="244"/>
    </location>
</feature>
<dbReference type="KEGG" id="scy:SCATT_p11340"/>
<evidence type="ECO:0000313" key="3">
    <source>
        <dbReference type="Proteomes" id="UP000007842"/>
    </source>
</evidence>
<dbReference type="AlphaFoldDB" id="F8JMJ1"/>
<gene>
    <name evidence="2" type="ordered locus">SCATT_p11340</name>
</gene>
<organism evidence="2 3">
    <name type="scientific">Streptantibioticus cattleyicolor (strain ATCC 35852 / DSM 46488 / JCM 4925 / NBRC 14057 / NRRL 8057)</name>
    <name type="common">Streptomyces cattleya</name>
    <dbReference type="NCBI Taxonomy" id="1003195"/>
    <lineage>
        <taxon>Bacteria</taxon>
        <taxon>Bacillati</taxon>
        <taxon>Actinomycetota</taxon>
        <taxon>Actinomycetes</taxon>
        <taxon>Kitasatosporales</taxon>
        <taxon>Streptomycetaceae</taxon>
        <taxon>Streptantibioticus</taxon>
    </lineage>
</organism>
<dbReference type="HOGENOM" id="CLU_071559_0_0_11"/>
<protein>
    <recommendedName>
        <fullName evidence="1">Ferric siderophore reductase C-terminal domain-containing protein</fullName>
    </recommendedName>
</protein>
<dbReference type="GO" id="GO:0051537">
    <property type="term" value="F:2 iron, 2 sulfur cluster binding"/>
    <property type="evidence" value="ECO:0007669"/>
    <property type="project" value="InterPro"/>
</dbReference>
<name>F8JMJ1_STREN</name>
<accession>F8JMJ1</accession>
<dbReference type="RefSeq" id="WP_014151062.1">
    <property type="nucleotide sequence ID" value="NC_016113.1"/>
</dbReference>
<dbReference type="KEGG" id="sct:SCAT_p0607"/>
<evidence type="ECO:0000313" key="2">
    <source>
        <dbReference type="EMBL" id="AEW99327.1"/>
    </source>
</evidence>
<accession>G8XEQ4</accession>
<evidence type="ECO:0000259" key="1">
    <source>
        <dbReference type="Pfam" id="PF11575"/>
    </source>
</evidence>
<geneLocation type="plasmid" evidence="2 3">
    <name>pSCATT</name>
</geneLocation>
<reference evidence="3" key="1">
    <citation type="submission" date="2011-12" db="EMBL/GenBank/DDBJ databases">
        <title>Complete genome sequence of Streptomyces cattleya strain DSM 46488.</title>
        <authorList>
            <person name="Ou H.-Y."/>
            <person name="Li P."/>
            <person name="Zhao C."/>
            <person name="O'Hagan D."/>
            <person name="Deng Z."/>
        </authorList>
    </citation>
    <scope>NUCLEOTIDE SEQUENCE [LARGE SCALE GENOMIC DNA]</scope>
    <source>
        <strain evidence="3">ATCC 35852 / DSM 46488 / JCM 4925 / NBRC 14057 / NRRL 8057</strain>
        <plasmid evidence="3">Plasmid pSCATT</plasmid>
    </source>
</reference>
<dbReference type="Pfam" id="PF11575">
    <property type="entry name" value="FhuF_C"/>
    <property type="match status" value="1"/>
</dbReference>
<keyword evidence="3" id="KW-1185">Reference proteome</keyword>
<dbReference type="PATRIC" id="fig|1003195.11.peg.587"/>